<gene>
    <name evidence="1" type="ORF">F441_02871</name>
</gene>
<dbReference type="AlphaFoldDB" id="W2XMG0"/>
<evidence type="ECO:0000313" key="2">
    <source>
        <dbReference type="Proteomes" id="UP000018958"/>
    </source>
</evidence>
<name>W2XMG0_PHYNI</name>
<proteinExistence type="predicted"/>
<sequence length="104" mass="11662">ECTLRELKLHSRTNTSKRIKVLCCYDKLFNSGEGTIAASAMASGSTRCTKHYMSRLLNVLMSDELVKKLVNVTGKVFFTYYLPMLQSTTLFVMVSKGETLIGKI</sequence>
<accession>W2XMG0</accession>
<protein>
    <submittedName>
        <fullName evidence="1">Uncharacterized protein</fullName>
    </submittedName>
</protein>
<feature type="non-terminal residue" evidence="1">
    <location>
        <position position="1"/>
    </location>
</feature>
<organism evidence="1 2">
    <name type="scientific">Phytophthora nicotianae CJ01A1</name>
    <dbReference type="NCBI Taxonomy" id="1317063"/>
    <lineage>
        <taxon>Eukaryota</taxon>
        <taxon>Sar</taxon>
        <taxon>Stramenopiles</taxon>
        <taxon>Oomycota</taxon>
        <taxon>Peronosporomycetes</taxon>
        <taxon>Peronosporales</taxon>
        <taxon>Peronosporaceae</taxon>
        <taxon>Phytophthora</taxon>
    </lineage>
</organism>
<dbReference type="EMBL" id="ANIX01000621">
    <property type="protein sequence ID" value="ETP24085.1"/>
    <property type="molecule type" value="Genomic_DNA"/>
</dbReference>
<dbReference type="Proteomes" id="UP000018958">
    <property type="component" value="Unassembled WGS sequence"/>
</dbReference>
<evidence type="ECO:0000313" key="1">
    <source>
        <dbReference type="EMBL" id="ETP24085.1"/>
    </source>
</evidence>
<comment type="caution">
    <text evidence="1">The sequence shown here is derived from an EMBL/GenBank/DDBJ whole genome shotgun (WGS) entry which is preliminary data.</text>
</comment>
<reference evidence="1 2" key="1">
    <citation type="submission" date="2013-11" db="EMBL/GenBank/DDBJ databases">
        <title>The Genome Sequence of Phytophthora parasitica CJ01A1.</title>
        <authorList>
            <consortium name="The Broad Institute Genomics Platform"/>
            <person name="Russ C."/>
            <person name="Tyler B."/>
            <person name="Panabieres F."/>
            <person name="Shan W."/>
            <person name="Tripathy S."/>
            <person name="Grunwald N."/>
            <person name="Machado M."/>
            <person name="Johnson C.S."/>
            <person name="Walker B."/>
            <person name="Young S.K."/>
            <person name="Zeng Q."/>
            <person name="Gargeya S."/>
            <person name="Fitzgerald M."/>
            <person name="Haas B."/>
            <person name="Abouelleil A."/>
            <person name="Allen A.W."/>
            <person name="Alvarado L."/>
            <person name="Arachchi H.M."/>
            <person name="Berlin A.M."/>
            <person name="Chapman S.B."/>
            <person name="Gainer-Dewar J."/>
            <person name="Goldberg J."/>
            <person name="Griggs A."/>
            <person name="Gujja S."/>
            <person name="Hansen M."/>
            <person name="Howarth C."/>
            <person name="Imamovic A."/>
            <person name="Ireland A."/>
            <person name="Larimer J."/>
            <person name="McCowan C."/>
            <person name="Murphy C."/>
            <person name="Pearson M."/>
            <person name="Poon T.W."/>
            <person name="Priest M."/>
            <person name="Roberts A."/>
            <person name="Saif S."/>
            <person name="Shea T."/>
            <person name="Sisk P."/>
            <person name="Sykes S."/>
            <person name="Wortman J."/>
            <person name="Nusbaum C."/>
            <person name="Birren B."/>
        </authorList>
    </citation>
    <scope>NUCLEOTIDE SEQUENCE [LARGE SCALE GENOMIC DNA]</scope>
    <source>
        <strain evidence="1 2">CJ01A1</strain>
    </source>
</reference>